<dbReference type="InterPro" id="IPR002347">
    <property type="entry name" value="SDR_fam"/>
</dbReference>
<dbReference type="GO" id="GO:0016491">
    <property type="term" value="F:oxidoreductase activity"/>
    <property type="evidence" value="ECO:0007669"/>
    <property type="project" value="UniProtKB-KW"/>
</dbReference>
<dbReference type="PANTHER" id="PTHR43157:SF31">
    <property type="entry name" value="PHOSPHATIDYLINOSITOL-GLYCAN BIOSYNTHESIS CLASS F PROTEIN"/>
    <property type="match status" value="1"/>
</dbReference>
<keyword evidence="1" id="KW-0560">Oxidoreductase</keyword>
<organism evidence="4">
    <name type="scientific">Tetraselmis sp. GSL018</name>
    <dbReference type="NCBI Taxonomy" id="582737"/>
    <lineage>
        <taxon>Eukaryota</taxon>
        <taxon>Viridiplantae</taxon>
        <taxon>Chlorophyta</taxon>
        <taxon>core chlorophytes</taxon>
        <taxon>Chlorodendrophyceae</taxon>
        <taxon>Chlorodendrales</taxon>
        <taxon>Chlorodendraceae</taxon>
        <taxon>Tetraselmis</taxon>
    </lineage>
</organism>
<feature type="region of interest" description="Disordered" evidence="3">
    <location>
        <begin position="263"/>
        <end position="292"/>
    </location>
</feature>
<dbReference type="PRINTS" id="PR00080">
    <property type="entry name" value="SDRFAMILY"/>
</dbReference>
<evidence type="ECO:0000256" key="1">
    <source>
        <dbReference type="ARBA" id="ARBA00023002"/>
    </source>
</evidence>
<evidence type="ECO:0000256" key="2">
    <source>
        <dbReference type="RuleBase" id="RU000363"/>
    </source>
</evidence>
<protein>
    <submittedName>
        <fullName evidence="4">Short chain dehydrogenase reductase family</fullName>
    </submittedName>
</protein>
<sequence length="355" mass="38511">MALSSLSLAQEGKVFLVTGSTDGIGLHTAKLLAAGGGSVIVHGRNELRVRDAVAEVERVARGNGKVASYTRDFSSLQEVKRLGDDVKRDFATIDVLVNNAGVYKEGKELSQDGFEMTYAVNVLAPFVLTSALHNIVTSRVVNTASISAGHSVDLDNLNQEKGFSSHNAYSLSKLLDIILTFELAERLKEKPFTVNTLDPGTVNTKMLLAGWGPIGIPVESADEFYVSTSPDLEGVSGEYFVGKRRTRCRVSRAPSPARLAFGRWPPSRGGPGTVCRQPPPSPESEGCSNPLQGSLPFAGGGGWVFTPPGDHSAEPFDPTWLWRRLVDRRAPAAAYDRGLRETLWRLWEQQTGVRF</sequence>
<dbReference type="SUPFAM" id="SSF51735">
    <property type="entry name" value="NAD(P)-binding Rossmann-fold domains"/>
    <property type="match status" value="1"/>
</dbReference>
<proteinExistence type="inferred from homology"/>
<dbReference type="Gene3D" id="3.40.50.720">
    <property type="entry name" value="NAD(P)-binding Rossmann-like Domain"/>
    <property type="match status" value="1"/>
</dbReference>
<dbReference type="EMBL" id="GBEZ01018585">
    <property type="protein sequence ID" value="JAC67863.1"/>
    <property type="molecule type" value="Transcribed_RNA"/>
</dbReference>
<accession>A0A061R794</accession>
<evidence type="ECO:0000313" key="4">
    <source>
        <dbReference type="EMBL" id="JAC67863.1"/>
    </source>
</evidence>
<dbReference type="InterPro" id="IPR036291">
    <property type="entry name" value="NAD(P)-bd_dom_sf"/>
</dbReference>
<comment type="similarity">
    <text evidence="2">Belongs to the short-chain dehydrogenases/reductases (SDR) family.</text>
</comment>
<evidence type="ECO:0000256" key="3">
    <source>
        <dbReference type="SAM" id="MobiDB-lite"/>
    </source>
</evidence>
<dbReference type="Pfam" id="PF00106">
    <property type="entry name" value="adh_short"/>
    <property type="match status" value="1"/>
</dbReference>
<gene>
    <name evidence="4" type="ORF">TSPGSL018_10070</name>
</gene>
<reference evidence="4" key="1">
    <citation type="submission" date="2014-05" db="EMBL/GenBank/DDBJ databases">
        <title>The transcriptome of the halophilic microalga Tetraselmis sp. GSL018 isolated from the Great Salt Lake, Utah.</title>
        <authorList>
            <person name="Jinkerson R.E."/>
            <person name="D'Adamo S."/>
            <person name="Posewitz M.C."/>
        </authorList>
    </citation>
    <scope>NUCLEOTIDE SEQUENCE</scope>
    <source>
        <strain evidence="4">GSL018</strain>
    </source>
</reference>
<dbReference type="PANTHER" id="PTHR43157">
    <property type="entry name" value="PHOSPHATIDYLINOSITOL-GLYCAN BIOSYNTHESIS CLASS F PROTEIN-RELATED"/>
    <property type="match status" value="1"/>
</dbReference>
<dbReference type="PRINTS" id="PR00081">
    <property type="entry name" value="GDHRDH"/>
</dbReference>
<name>A0A061R794_9CHLO</name>
<dbReference type="AlphaFoldDB" id="A0A061R794"/>